<gene>
    <name evidence="4" type="ORF">F2P44_21120</name>
</gene>
<dbReference type="Pfam" id="PF02518">
    <property type="entry name" value="HATPase_c"/>
    <property type="match status" value="1"/>
</dbReference>
<evidence type="ECO:0000256" key="1">
    <source>
        <dbReference type="SAM" id="Phobius"/>
    </source>
</evidence>
<keyword evidence="5" id="KW-1185">Reference proteome</keyword>
<dbReference type="InterPro" id="IPR003594">
    <property type="entry name" value="HATPase_dom"/>
</dbReference>
<proteinExistence type="predicted"/>
<evidence type="ECO:0000259" key="2">
    <source>
        <dbReference type="Pfam" id="PF02518"/>
    </source>
</evidence>
<comment type="caution">
    <text evidence="4">The sequence shown here is derived from an EMBL/GenBank/DDBJ whole genome shotgun (WGS) entry which is preliminary data.</text>
</comment>
<dbReference type="GO" id="GO:0016301">
    <property type="term" value="F:kinase activity"/>
    <property type="evidence" value="ECO:0007669"/>
    <property type="project" value="UniProtKB-KW"/>
</dbReference>
<protein>
    <submittedName>
        <fullName evidence="4">Sensor histidine kinase</fullName>
    </submittedName>
</protein>
<evidence type="ECO:0000313" key="4">
    <source>
        <dbReference type="EMBL" id="NHZ81757.1"/>
    </source>
</evidence>
<feature type="transmembrane region" description="Helical" evidence="1">
    <location>
        <begin position="105"/>
        <end position="127"/>
    </location>
</feature>
<name>A0ABX0NGA6_9BURK</name>
<feature type="transmembrane region" description="Helical" evidence="1">
    <location>
        <begin position="63"/>
        <end position="84"/>
    </location>
</feature>
<dbReference type="InterPro" id="IPR036890">
    <property type="entry name" value="HATPase_C_sf"/>
</dbReference>
<dbReference type="InterPro" id="IPR010559">
    <property type="entry name" value="Sig_transdc_His_kin_internal"/>
</dbReference>
<dbReference type="Pfam" id="PF06580">
    <property type="entry name" value="His_kinase"/>
    <property type="match status" value="1"/>
</dbReference>
<sequence>MDISPTLKQALRSFLILKKRREEPLWARLLAGTVLALAVALVLMLASVFLMATAEWRWWTSSLTNNLLLGICAAAAMLLLLRACEWLLPDAWLDALSAAHDWRPVALTSAILFAGTALGVRAGYALLGQLYAFDMWKKLSGAPMVQLKFAIFALVILAANWVWCLFRAKEKALAQQAAESQLRMLQAQIEPHFLFNTLANVQSLIATDAPRAQLMLESFTDYLRASLGQMRASDSTLGAELDTAHNYLLLMQIRMGSRLSFSIEADQTVRQALLPPLLLQPLVENAVHHGIGPKLEGGHVRLGAMVRDGVLAIVVDDDGVGIDHARRSTRAGNGVALINIRTRLETRFGARATLLTEPLAQGTRAAMTLPFLPAAQETPKGARPRS</sequence>
<accession>A0ABX0NGA6</accession>
<dbReference type="Proteomes" id="UP000621455">
    <property type="component" value="Unassembled WGS sequence"/>
</dbReference>
<feature type="domain" description="Histidine kinase/HSP90-like ATPase" evidence="2">
    <location>
        <begin position="278"/>
        <end position="371"/>
    </location>
</feature>
<organism evidence="4 5">
    <name type="scientific">Massilia frigida</name>
    <dbReference type="NCBI Taxonomy" id="2609281"/>
    <lineage>
        <taxon>Bacteria</taxon>
        <taxon>Pseudomonadati</taxon>
        <taxon>Pseudomonadota</taxon>
        <taxon>Betaproteobacteria</taxon>
        <taxon>Burkholderiales</taxon>
        <taxon>Oxalobacteraceae</taxon>
        <taxon>Telluria group</taxon>
        <taxon>Massilia</taxon>
    </lineage>
</organism>
<dbReference type="Gene3D" id="3.30.565.10">
    <property type="entry name" value="Histidine kinase-like ATPase, C-terminal domain"/>
    <property type="match status" value="1"/>
</dbReference>
<keyword evidence="4" id="KW-0808">Transferase</keyword>
<dbReference type="SUPFAM" id="SSF55874">
    <property type="entry name" value="ATPase domain of HSP90 chaperone/DNA topoisomerase II/histidine kinase"/>
    <property type="match status" value="1"/>
</dbReference>
<dbReference type="PANTHER" id="PTHR34220">
    <property type="entry name" value="SENSOR HISTIDINE KINASE YPDA"/>
    <property type="match status" value="1"/>
</dbReference>
<feature type="domain" description="Signal transduction histidine kinase internal region" evidence="3">
    <location>
        <begin position="181"/>
        <end position="259"/>
    </location>
</feature>
<feature type="transmembrane region" description="Helical" evidence="1">
    <location>
        <begin position="25"/>
        <end position="51"/>
    </location>
</feature>
<dbReference type="InterPro" id="IPR050640">
    <property type="entry name" value="Bact_2-comp_sensor_kinase"/>
</dbReference>
<dbReference type="PANTHER" id="PTHR34220:SF9">
    <property type="entry name" value="SIGNAL TRANSDUCTION HISTIDINE KINASE INTERNAL REGION DOMAIN-CONTAINING PROTEIN"/>
    <property type="match status" value="1"/>
</dbReference>
<reference evidence="4 5" key="1">
    <citation type="submission" date="2019-10" db="EMBL/GenBank/DDBJ databases">
        <title>Taxonomy of Antarctic Massilia spp.: description of Massilia rubra sp. nov., Massilia aquatica sp. nov., Massilia mucilaginosa sp. nov., Massilia frigida sp. nov. isolated from streams, lakes and regoliths.</title>
        <authorList>
            <person name="Holochova P."/>
            <person name="Sedlacek I."/>
            <person name="Kralova S."/>
            <person name="Maslanova I."/>
            <person name="Busse H.-J."/>
            <person name="Stankova E."/>
            <person name="Vrbovska V."/>
            <person name="Kovarovic V."/>
            <person name="Bartak M."/>
            <person name="Svec P."/>
            <person name="Pantucek R."/>
        </authorList>
    </citation>
    <scope>NUCLEOTIDE SEQUENCE [LARGE SCALE GENOMIC DNA]</scope>
    <source>
        <strain evidence="4 5">CCM 8695</strain>
    </source>
</reference>
<dbReference type="EMBL" id="WHJG01000025">
    <property type="protein sequence ID" value="NHZ81757.1"/>
    <property type="molecule type" value="Genomic_DNA"/>
</dbReference>
<feature type="transmembrane region" description="Helical" evidence="1">
    <location>
        <begin position="147"/>
        <end position="166"/>
    </location>
</feature>
<keyword evidence="1" id="KW-1133">Transmembrane helix</keyword>
<keyword evidence="1" id="KW-0812">Transmembrane</keyword>
<keyword evidence="1" id="KW-0472">Membrane</keyword>
<evidence type="ECO:0000259" key="3">
    <source>
        <dbReference type="Pfam" id="PF06580"/>
    </source>
</evidence>
<evidence type="ECO:0000313" key="5">
    <source>
        <dbReference type="Proteomes" id="UP000621455"/>
    </source>
</evidence>
<keyword evidence="4" id="KW-0418">Kinase</keyword>